<organism evidence="2 3">
    <name type="scientific">Thiocapsa rosea</name>
    <dbReference type="NCBI Taxonomy" id="69360"/>
    <lineage>
        <taxon>Bacteria</taxon>
        <taxon>Pseudomonadati</taxon>
        <taxon>Pseudomonadota</taxon>
        <taxon>Gammaproteobacteria</taxon>
        <taxon>Chromatiales</taxon>
        <taxon>Chromatiaceae</taxon>
        <taxon>Thiocapsa</taxon>
    </lineage>
</organism>
<feature type="transmembrane region" description="Helical" evidence="1">
    <location>
        <begin position="127"/>
        <end position="152"/>
    </location>
</feature>
<comment type="caution">
    <text evidence="2">The sequence shown here is derived from an EMBL/GenBank/DDBJ whole genome shotgun (WGS) entry which is preliminary data.</text>
</comment>
<name>A0A495V1Y3_9GAMM</name>
<dbReference type="EMBL" id="RBXL01000001">
    <property type="protein sequence ID" value="RKT43441.1"/>
    <property type="molecule type" value="Genomic_DNA"/>
</dbReference>
<sequence length="200" mass="22215">MTLSARVLTALAIAYPVVSHFGATLGAPVVPLLWLCLMLWGSVLFGSRSPVLLALALACLGAAVIGHLAGYADILLRVPPVIICFAFAWIFGRSLLPGRVALISRIGERMRGELPEPVARYGHRLTLVWTLFFVILGLECILLGLFASPFWWSLFTNYINYALIALLFVVEYPIRRLVLRDLEHTPFIDSLRGSLRLDLR</sequence>
<evidence type="ECO:0000313" key="3">
    <source>
        <dbReference type="Proteomes" id="UP000274556"/>
    </source>
</evidence>
<dbReference type="Proteomes" id="UP000274556">
    <property type="component" value="Unassembled WGS sequence"/>
</dbReference>
<accession>A0A495V1Y3</accession>
<evidence type="ECO:0000313" key="2">
    <source>
        <dbReference type="EMBL" id="RKT43441.1"/>
    </source>
</evidence>
<feature type="transmembrane region" description="Helical" evidence="1">
    <location>
        <begin position="78"/>
        <end position="96"/>
    </location>
</feature>
<feature type="transmembrane region" description="Helical" evidence="1">
    <location>
        <begin position="52"/>
        <end position="72"/>
    </location>
</feature>
<reference evidence="2 3" key="1">
    <citation type="submission" date="2018-10" db="EMBL/GenBank/DDBJ databases">
        <title>Genomic Encyclopedia of Archaeal and Bacterial Type Strains, Phase II (KMG-II): from individual species to whole genera.</title>
        <authorList>
            <person name="Goeker M."/>
        </authorList>
    </citation>
    <scope>NUCLEOTIDE SEQUENCE [LARGE SCALE GENOMIC DNA]</scope>
    <source>
        <strain evidence="2 3">DSM 235</strain>
    </source>
</reference>
<dbReference type="OrthoDB" id="6023795at2"/>
<protein>
    <submittedName>
        <fullName evidence="2">Putative membrane protein</fullName>
    </submittedName>
</protein>
<keyword evidence="1" id="KW-1133">Transmembrane helix</keyword>
<keyword evidence="1" id="KW-0812">Transmembrane</keyword>
<dbReference type="RefSeq" id="WP_120796013.1">
    <property type="nucleotide sequence ID" value="NZ_RBXL01000001.1"/>
</dbReference>
<dbReference type="AlphaFoldDB" id="A0A495V1Y3"/>
<feature type="transmembrane region" description="Helical" evidence="1">
    <location>
        <begin position="158"/>
        <end position="174"/>
    </location>
</feature>
<feature type="transmembrane region" description="Helical" evidence="1">
    <location>
        <begin position="29"/>
        <end position="45"/>
    </location>
</feature>
<keyword evidence="3" id="KW-1185">Reference proteome</keyword>
<keyword evidence="1" id="KW-0472">Membrane</keyword>
<evidence type="ECO:0000256" key="1">
    <source>
        <dbReference type="SAM" id="Phobius"/>
    </source>
</evidence>
<gene>
    <name evidence="2" type="ORF">BDD21_0775</name>
</gene>
<proteinExistence type="predicted"/>